<dbReference type="OrthoDB" id="2243669at2759"/>
<evidence type="ECO:0000256" key="6">
    <source>
        <dbReference type="SAM" id="MobiDB-lite"/>
    </source>
</evidence>
<evidence type="ECO:0000256" key="5">
    <source>
        <dbReference type="ARBA" id="ARBA00023136"/>
    </source>
</evidence>
<feature type="transmembrane region" description="Helical" evidence="7">
    <location>
        <begin position="967"/>
        <end position="987"/>
    </location>
</feature>
<dbReference type="TCDB" id="4.E.1.1.6">
    <property type="family name" value="the vacuolar (acidocalcisome) polyphosphate polymerase/channel (v-pppc) family"/>
</dbReference>
<keyword evidence="2" id="KW-0926">Vacuole</keyword>
<dbReference type="EMBL" id="AAEE01000002">
    <property type="protein sequence ID" value="EAK90151.1"/>
    <property type="molecule type" value="Genomic_DNA"/>
</dbReference>
<keyword evidence="10" id="KW-1185">Reference proteome</keyword>
<dbReference type="InterPro" id="IPR051572">
    <property type="entry name" value="VTC_Complex_Subunit"/>
</dbReference>
<protein>
    <submittedName>
        <fullName evidence="9">Membrane associated protein</fullName>
    </submittedName>
</protein>
<dbReference type="GeneID" id="3375896"/>
<gene>
    <name evidence="9" type="ORF">cgd6_3330</name>
</gene>
<evidence type="ECO:0000256" key="1">
    <source>
        <dbReference type="ARBA" id="ARBA00004128"/>
    </source>
</evidence>
<dbReference type="Pfam" id="PF03105">
    <property type="entry name" value="SPX"/>
    <property type="match status" value="1"/>
</dbReference>
<dbReference type="InParanoid" id="Q5CWX6"/>
<dbReference type="PROSITE" id="PS51382">
    <property type="entry name" value="SPX"/>
    <property type="match status" value="1"/>
</dbReference>
<evidence type="ECO:0000256" key="2">
    <source>
        <dbReference type="ARBA" id="ARBA00022554"/>
    </source>
</evidence>
<sequence>ISNKNINSDRNIIVASNKPFIIRNYLNGTLALILTWLIVLIVMKFSKKLQHYVNQQYIQHYLSYKDLKKAIKLITGSDTSSYTINEVTNNFGNIKALAGSIYRPAESRFMDLLNHELDKINSFSSIMYTDIKDSLKQIQGYIDQISRDLGIINNSSNVNNNNQNDSDSSFFQSGMSKELLDDLISPLIEQLERKSGEIIFLESYQQLNYTGFRKITKKYDKMNKSTSSSWYLARLARESFMNMNLDLLLESLSNCYSKIETLKSAFLMKEESLKCDKTSESDISTHPPFELHSKHLILAEDVMKVKVLLAKIVPLVSIGLLNIEDGMSNKPCLSSPINNNTNSQKAASTENVSSLTLQTSTVSYLYFDNREFSEYHRIREIRSRFSCNSQVNQIEENSSGRIQAYSDEKIVPKKYLDYTFRLRWYGENEGSPDQWLNLDWIHPMEPSCSNTEWHEPKNNNNFVSQATNTSQVSQGGGKRTFSFEGSKALVSSKTLLIQQKDVFHILKTYGDFRRESKNPSLSFNFDLNTYLNETRRNLSQDQIMLLNCFIDFIQFRKLGPFSHLWFHRTTFANPKRNICVHIDNNLKIMPEIDLELLIDEHSQRNNSSLNNLPAQSERKLSSETNRSNCEIVNTELGTNSIFNMRPSILYNTYIVCPQTEALVSENMKIVSHGILSVSLSQDSGNLSSTNSNPREILKDILGLASVSEVNGFSNLETCTALLFSNNLLQVPHWFNFMAIESESQQEITNNIKDTNSEPQTVRSLNRSASLNKELIGVKQLQSFEHEKSSFNNSLLKIDVLHTGKNARILHDQEVTAQREASILTNEIQTNSLSSLNSTHTLSNIHQLKNRPIKKNEIKRELTQSQPHTLHVPLLGNDVDSGIVHAHEQTFPHALARTFRSIFCLCREGSANHGINNIQKKCVSSAVRVEPKTFFANERTLLQWMNMSVLLATISVSLLSFGTQVGRICGLIMAPVAIFFIAYSYYIYLKRNRALETKEPISYNDKFGPTLLVMCLIISLTSVLLLNIIVGGHKQHFKDIHEYYREDYNHYYQNNQNENQLLLQNYNNQSISNGKYLYH</sequence>
<keyword evidence="4 7" id="KW-1133">Transmembrane helix</keyword>
<dbReference type="KEGG" id="cpv:cgd6_3330"/>
<accession>Q5CWX6</accession>
<dbReference type="Pfam" id="PF02656">
    <property type="entry name" value="DUF202"/>
    <property type="match status" value="1"/>
</dbReference>
<feature type="non-terminal residue" evidence="9">
    <location>
        <position position="1"/>
    </location>
</feature>
<keyword evidence="5 7" id="KW-0472">Membrane</keyword>
<evidence type="ECO:0000313" key="9">
    <source>
        <dbReference type="EMBL" id="EAK90151.1"/>
    </source>
</evidence>
<evidence type="ECO:0000256" key="4">
    <source>
        <dbReference type="ARBA" id="ARBA00022989"/>
    </source>
</evidence>
<comment type="subcellular location">
    <subcellularLocation>
        <location evidence="1">Vacuole membrane</location>
        <topology evidence="1">Multi-pass membrane protein</topology>
    </subcellularLocation>
</comment>
<feature type="region of interest" description="Disordered" evidence="6">
    <location>
        <begin position="605"/>
        <end position="624"/>
    </location>
</feature>
<keyword evidence="3 7" id="KW-0812">Transmembrane</keyword>
<dbReference type="STRING" id="353152.Q5CWX6"/>
<comment type="caution">
    <text evidence="9">The sequence shown here is derived from an EMBL/GenBank/DDBJ whole genome shotgun (WGS) entry which is preliminary data.</text>
</comment>
<dbReference type="Gene3D" id="3.20.100.30">
    <property type="entry name" value="VTC, catalytic tunnel domain"/>
    <property type="match status" value="1"/>
</dbReference>
<dbReference type="InterPro" id="IPR042267">
    <property type="entry name" value="VTC_sf"/>
</dbReference>
<name>Q5CWX6_CRYPI</name>
<dbReference type="PANTHER" id="PTHR46140:SF1">
    <property type="entry name" value="VACUOLAR TRANSPORTER CHAPERONE COMPLEX SUBUNIT 4-RELATED"/>
    <property type="match status" value="1"/>
</dbReference>
<dbReference type="AlphaFoldDB" id="Q5CWX6"/>
<dbReference type="CDD" id="cd14447">
    <property type="entry name" value="SPX"/>
    <property type="match status" value="1"/>
</dbReference>
<dbReference type="InterPro" id="IPR004331">
    <property type="entry name" value="SPX_dom"/>
</dbReference>
<dbReference type="OMA" id="NEHYNEH"/>
<evidence type="ECO:0000256" key="7">
    <source>
        <dbReference type="SAM" id="Phobius"/>
    </source>
</evidence>
<organism evidence="9 10">
    <name type="scientific">Cryptosporidium parvum (strain Iowa II)</name>
    <dbReference type="NCBI Taxonomy" id="353152"/>
    <lineage>
        <taxon>Eukaryota</taxon>
        <taxon>Sar</taxon>
        <taxon>Alveolata</taxon>
        <taxon>Apicomplexa</taxon>
        <taxon>Conoidasida</taxon>
        <taxon>Coccidia</taxon>
        <taxon>Eucoccidiorida</taxon>
        <taxon>Eimeriorina</taxon>
        <taxon>Cryptosporidiidae</taxon>
        <taxon>Cryptosporidium</taxon>
    </lineage>
</organism>
<dbReference type="RefSeq" id="XP_627678.1">
    <property type="nucleotide sequence ID" value="XM_627678.1"/>
</dbReference>
<feature type="transmembrane region" description="Helical" evidence="7">
    <location>
        <begin position="25"/>
        <end position="45"/>
    </location>
</feature>
<dbReference type="Proteomes" id="UP000006726">
    <property type="component" value="Chromosome 6"/>
</dbReference>
<feature type="transmembrane region" description="Helical" evidence="7">
    <location>
        <begin position="1007"/>
        <end position="1029"/>
    </location>
</feature>
<dbReference type="GO" id="GO:0006799">
    <property type="term" value="P:polyphosphate biosynthetic process"/>
    <property type="evidence" value="ECO:0007669"/>
    <property type="project" value="UniProtKB-ARBA"/>
</dbReference>
<feature type="transmembrane region" description="Helical" evidence="7">
    <location>
        <begin position="940"/>
        <end position="960"/>
    </location>
</feature>
<evidence type="ECO:0000259" key="8">
    <source>
        <dbReference type="PROSITE" id="PS51382"/>
    </source>
</evidence>
<reference evidence="9 10" key="1">
    <citation type="journal article" date="2004" name="Science">
        <title>Complete genome sequence of the apicomplexan, Cryptosporidium parvum.</title>
        <authorList>
            <person name="Abrahamsen M.S."/>
            <person name="Templeton T.J."/>
            <person name="Enomoto S."/>
            <person name="Abrahante J.E."/>
            <person name="Zhu G."/>
            <person name="Lancto C.A."/>
            <person name="Deng M."/>
            <person name="Liu C."/>
            <person name="Widmer G."/>
            <person name="Tzipori S."/>
            <person name="Buck G.A."/>
            <person name="Xu P."/>
            <person name="Bankier A.T."/>
            <person name="Dear P.H."/>
            <person name="Konfortov B.A."/>
            <person name="Spriggs H.F."/>
            <person name="Iyer L."/>
            <person name="Anantharaman V."/>
            <person name="Aravind L."/>
            <person name="Kapur V."/>
        </authorList>
    </citation>
    <scope>NUCLEOTIDE SEQUENCE [LARGE SCALE GENOMIC DNA]</scope>
    <source>
        <strain evidence="10">Iowa II</strain>
    </source>
</reference>
<feature type="domain" description="SPX" evidence="8">
    <location>
        <begin position="43"/>
        <end position="233"/>
    </location>
</feature>
<evidence type="ECO:0000256" key="3">
    <source>
        <dbReference type="ARBA" id="ARBA00022692"/>
    </source>
</evidence>
<feature type="compositionally biased region" description="Polar residues" evidence="6">
    <location>
        <begin position="605"/>
        <end position="614"/>
    </location>
</feature>
<proteinExistence type="predicted"/>
<dbReference type="PANTHER" id="PTHR46140">
    <property type="entry name" value="VACUOLAR TRANSPORTER CHAPERONE 1-RELATED"/>
    <property type="match status" value="1"/>
</dbReference>
<dbReference type="GO" id="GO:0005774">
    <property type="term" value="C:vacuolar membrane"/>
    <property type="evidence" value="ECO:0007669"/>
    <property type="project" value="UniProtKB-SubCell"/>
</dbReference>
<evidence type="ECO:0000313" key="10">
    <source>
        <dbReference type="Proteomes" id="UP000006726"/>
    </source>
</evidence>
<dbReference type="InterPro" id="IPR003807">
    <property type="entry name" value="DUF202"/>
</dbReference>